<evidence type="ECO:0000313" key="2">
    <source>
        <dbReference type="Proteomes" id="UP000018348"/>
    </source>
</evidence>
<organism evidence="1 2">
    <name type="scientific">Crocosphaera watsonii WH 8502</name>
    <dbReference type="NCBI Taxonomy" id="423474"/>
    <lineage>
        <taxon>Bacteria</taxon>
        <taxon>Bacillati</taxon>
        <taxon>Cyanobacteriota</taxon>
        <taxon>Cyanophyceae</taxon>
        <taxon>Oscillatoriophycideae</taxon>
        <taxon>Chroococcales</taxon>
        <taxon>Aphanothecaceae</taxon>
        <taxon>Crocosphaera</taxon>
    </lineage>
</organism>
<protein>
    <submittedName>
        <fullName evidence="1">Uncharacterized protein</fullName>
    </submittedName>
</protein>
<dbReference type="EMBL" id="CAQK01000506">
    <property type="protein sequence ID" value="CCQ51672.1"/>
    <property type="molecule type" value="Genomic_DNA"/>
</dbReference>
<evidence type="ECO:0000313" key="1">
    <source>
        <dbReference type="EMBL" id="CCQ51672.1"/>
    </source>
</evidence>
<comment type="caution">
    <text evidence="1">The sequence shown here is derived from an EMBL/GenBank/DDBJ whole genome shotgun (WGS) entry which is preliminary data.</text>
</comment>
<accession>T2IFQ5</accession>
<reference evidence="1 2" key="2">
    <citation type="submission" date="2013-09" db="EMBL/GenBank/DDBJ databases">
        <title>Whole genome comparison of six Crocosphaera watsonii strains with differing phenotypes.</title>
        <authorList>
            <person name="Bench S.R."/>
            <person name="Heller P."/>
            <person name="Frank I."/>
            <person name="Arciniega M."/>
            <person name="Shilova I.N."/>
            <person name="Zehr J.P."/>
        </authorList>
    </citation>
    <scope>NUCLEOTIDE SEQUENCE [LARGE SCALE GENOMIC DNA]</scope>
    <source>
        <strain evidence="1 2">WH 8502</strain>
    </source>
</reference>
<sequence length="39" mass="4589">MVTNTEYSAKTYGHSVFSGMFAENNFYYFLWKNIGRNSL</sequence>
<name>T2IFQ5_CROWT</name>
<reference evidence="1 2" key="1">
    <citation type="submission" date="2013-01" db="EMBL/GenBank/DDBJ databases">
        <authorList>
            <person name="Bench S."/>
        </authorList>
    </citation>
    <scope>NUCLEOTIDE SEQUENCE [LARGE SCALE GENOMIC DNA]</scope>
    <source>
        <strain evidence="1 2">WH 8502</strain>
    </source>
</reference>
<gene>
    <name evidence="1" type="ORF">CWATWH8502_517</name>
</gene>
<proteinExistence type="predicted"/>
<dbReference type="Proteomes" id="UP000018348">
    <property type="component" value="Unassembled WGS sequence"/>
</dbReference>
<dbReference type="AlphaFoldDB" id="T2IFQ5"/>